<keyword evidence="3" id="KW-1185">Reference proteome</keyword>
<feature type="compositionally biased region" description="Basic and acidic residues" evidence="1">
    <location>
        <begin position="44"/>
        <end position="67"/>
    </location>
</feature>
<feature type="compositionally biased region" description="Basic and acidic residues" evidence="1">
    <location>
        <begin position="1"/>
        <end position="35"/>
    </location>
</feature>
<name>A0AAV4UJ69_9ARAC</name>
<gene>
    <name evidence="2" type="ORF">CDAR_284501</name>
</gene>
<sequence length="92" mass="10499">MEVMDIARERKGGTQGREQDVERLKTGDDEGRELPHPPPMKCWRAQERKDDPTWSPSEKTKSRDLMPDARAQLNSWPVLPRTLNSDAGILST</sequence>
<dbReference type="AlphaFoldDB" id="A0AAV4UJ69"/>
<feature type="region of interest" description="Disordered" evidence="1">
    <location>
        <begin position="1"/>
        <end position="74"/>
    </location>
</feature>
<reference evidence="2 3" key="1">
    <citation type="submission" date="2021-06" db="EMBL/GenBank/DDBJ databases">
        <title>Caerostris darwini draft genome.</title>
        <authorList>
            <person name="Kono N."/>
            <person name="Arakawa K."/>
        </authorList>
    </citation>
    <scope>NUCLEOTIDE SEQUENCE [LARGE SCALE GENOMIC DNA]</scope>
</reference>
<protein>
    <recommendedName>
        <fullName evidence="4">Prolactin receptor</fullName>
    </recommendedName>
</protein>
<organism evidence="2 3">
    <name type="scientific">Caerostris darwini</name>
    <dbReference type="NCBI Taxonomy" id="1538125"/>
    <lineage>
        <taxon>Eukaryota</taxon>
        <taxon>Metazoa</taxon>
        <taxon>Ecdysozoa</taxon>
        <taxon>Arthropoda</taxon>
        <taxon>Chelicerata</taxon>
        <taxon>Arachnida</taxon>
        <taxon>Araneae</taxon>
        <taxon>Araneomorphae</taxon>
        <taxon>Entelegynae</taxon>
        <taxon>Araneoidea</taxon>
        <taxon>Araneidae</taxon>
        <taxon>Caerostris</taxon>
    </lineage>
</organism>
<dbReference type="Proteomes" id="UP001054837">
    <property type="component" value="Unassembled WGS sequence"/>
</dbReference>
<evidence type="ECO:0000256" key="1">
    <source>
        <dbReference type="SAM" id="MobiDB-lite"/>
    </source>
</evidence>
<comment type="caution">
    <text evidence="2">The sequence shown here is derived from an EMBL/GenBank/DDBJ whole genome shotgun (WGS) entry which is preliminary data.</text>
</comment>
<evidence type="ECO:0000313" key="2">
    <source>
        <dbReference type="EMBL" id="GIY57967.1"/>
    </source>
</evidence>
<accession>A0AAV4UJ69</accession>
<proteinExistence type="predicted"/>
<dbReference type="EMBL" id="BPLQ01011449">
    <property type="protein sequence ID" value="GIY57967.1"/>
    <property type="molecule type" value="Genomic_DNA"/>
</dbReference>
<evidence type="ECO:0008006" key="4">
    <source>
        <dbReference type="Google" id="ProtNLM"/>
    </source>
</evidence>
<evidence type="ECO:0000313" key="3">
    <source>
        <dbReference type="Proteomes" id="UP001054837"/>
    </source>
</evidence>